<evidence type="ECO:0000313" key="2">
    <source>
        <dbReference type="EMBL" id="PTB35497.1"/>
    </source>
</evidence>
<protein>
    <submittedName>
        <fullName evidence="2">Uncharacterized protein</fullName>
    </submittedName>
</protein>
<name>A0A2T3YSI3_TRIA4</name>
<organism evidence="2 3">
    <name type="scientific">Trichoderma asperellum (strain ATCC 204424 / CBS 433.97 / NBRC 101777)</name>
    <dbReference type="NCBI Taxonomy" id="1042311"/>
    <lineage>
        <taxon>Eukaryota</taxon>
        <taxon>Fungi</taxon>
        <taxon>Dikarya</taxon>
        <taxon>Ascomycota</taxon>
        <taxon>Pezizomycotina</taxon>
        <taxon>Sordariomycetes</taxon>
        <taxon>Hypocreomycetidae</taxon>
        <taxon>Hypocreales</taxon>
        <taxon>Hypocreaceae</taxon>
        <taxon>Trichoderma</taxon>
    </lineage>
</organism>
<feature type="non-terminal residue" evidence="2">
    <location>
        <position position="69"/>
    </location>
</feature>
<dbReference type="AlphaFoldDB" id="A0A2T3YSI3"/>
<keyword evidence="3" id="KW-1185">Reference proteome</keyword>
<sequence>MALFPSFLFVAAIIPFYCCSACNVSFASLASSFSALPALPALPLLALPAVRFYFYHNCSYLHRWLLLSR</sequence>
<keyword evidence="1" id="KW-0472">Membrane</keyword>
<dbReference type="EMBL" id="KZ679275">
    <property type="protein sequence ID" value="PTB35497.1"/>
    <property type="molecule type" value="Genomic_DNA"/>
</dbReference>
<evidence type="ECO:0000256" key="1">
    <source>
        <dbReference type="SAM" id="Phobius"/>
    </source>
</evidence>
<gene>
    <name evidence="2" type="ORF">M441DRAFT_62784</name>
</gene>
<reference evidence="2 3" key="1">
    <citation type="submission" date="2016-07" db="EMBL/GenBank/DDBJ databases">
        <title>Multiple horizontal gene transfer events from other fungi enriched the ability of initially mycotrophic Trichoderma (Ascomycota) to feed on dead plant biomass.</title>
        <authorList>
            <consortium name="DOE Joint Genome Institute"/>
            <person name="Aerts A."/>
            <person name="Atanasova L."/>
            <person name="Chenthamara K."/>
            <person name="Zhang J."/>
            <person name="Grujic M."/>
            <person name="Henrissat B."/>
            <person name="Kuo A."/>
            <person name="Salamov A."/>
            <person name="Lipzen A."/>
            <person name="Labutti K."/>
            <person name="Barry K."/>
            <person name="Miao Y."/>
            <person name="Rahimi M.J."/>
            <person name="Shen Q."/>
            <person name="Grigoriev I.V."/>
            <person name="Kubicek C.P."/>
            <person name="Druzhinina I.S."/>
        </authorList>
    </citation>
    <scope>NUCLEOTIDE SEQUENCE [LARGE SCALE GENOMIC DNA]</scope>
    <source>
        <strain evidence="2 3">CBS 433.97</strain>
    </source>
</reference>
<keyword evidence="1" id="KW-0812">Transmembrane</keyword>
<feature type="transmembrane region" description="Helical" evidence="1">
    <location>
        <begin position="36"/>
        <end position="54"/>
    </location>
</feature>
<proteinExistence type="predicted"/>
<dbReference type="Proteomes" id="UP000240493">
    <property type="component" value="Unassembled WGS sequence"/>
</dbReference>
<evidence type="ECO:0000313" key="3">
    <source>
        <dbReference type="Proteomes" id="UP000240493"/>
    </source>
</evidence>
<accession>A0A2T3YSI3</accession>
<keyword evidence="1" id="KW-1133">Transmembrane helix</keyword>